<proteinExistence type="predicted"/>
<evidence type="ECO:0000256" key="2">
    <source>
        <dbReference type="ARBA" id="ARBA00023002"/>
    </source>
</evidence>
<dbReference type="Proteomes" id="UP000005396">
    <property type="component" value="Unassembled WGS sequence"/>
</dbReference>
<organism evidence="3 4">
    <name type="scientific">Enterocloster bolteae (strain ATCC BAA-613 / DSM 15670 / CCUG 46953 / JCM 12243 / WAL 16351)</name>
    <name type="common">Clostridium bolteae</name>
    <dbReference type="NCBI Taxonomy" id="411902"/>
    <lineage>
        <taxon>Bacteria</taxon>
        <taxon>Bacillati</taxon>
        <taxon>Bacillota</taxon>
        <taxon>Clostridia</taxon>
        <taxon>Lachnospirales</taxon>
        <taxon>Lachnospiraceae</taxon>
        <taxon>Enterocloster</taxon>
    </lineage>
</organism>
<reference evidence="3 4" key="2">
    <citation type="submission" date="2007-09" db="EMBL/GenBank/DDBJ databases">
        <title>Draft genome sequence of Clostridium bolteae (ATCC BAA-613).</title>
        <authorList>
            <person name="Sudarsanam P."/>
            <person name="Ley R."/>
            <person name="Guruge J."/>
            <person name="Turnbaugh P.J."/>
            <person name="Mahowald M."/>
            <person name="Liep D."/>
            <person name="Gordon J."/>
        </authorList>
    </citation>
    <scope>NUCLEOTIDE SEQUENCE [LARGE SCALE GENOMIC DNA]</scope>
    <source>
        <strain evidence="4">ATCC BAA-613 / DSM 15670 / CCUG 46953 / JCM 12243 / WAL 16351</strain>
    </source>
</reference>
<keyword evidence="1" id="KW-0712">Selenocysteine</keyword>
<dbReference type="GO" id="GO:0050485">
    <property type="term" value="F:oxidoreductase activity, acting on X-H and Y-H to form an X-Y bond, with a disulfide as acceptor"/>
    <property type="evidence" value="ECO:0007669"/>
    <property type="project" value="InterPro"/>
</dbReference>
<dbReference type="Pfam" id="PF07355">
    <property type="entry name" value="GRDB"/>
    <property type="match status" value="1"/>
</dbReference>
<evidence type="ECO:0000313" key="4">
    <source>
        <dbReference type="Proteomes" id="UP000005396"/>
    </source>
</evidence>
<dbReference type="NCBIfam" id="TIGR01918">
    <property type="entry name" value="various_sel_PB"/>
    <property type="match status" value="1"/>
</dbReference>
<evidence type="ECO:0000313" key="3">
    <source>
        <dbReference type="EMBL" id="EDP15231.1"/>
    </source>
</evidence>
<evidence type="ECO:0008006" key="5">
    <source>
        <dbReference type="Google" id="ProtNLM"/>
    </source>
</evidence>
<dbReference type="InterPro" id="IPR010187">
    <property type="entry name" value="Various_sel_PB"/>
</dbReference>
<name>A8RWF1_ENTBW</name>
<sequence>METKKWRVVCYVNQFFGQIGGEDMAHVGFSVEDKPVGPAVLFQNLMKNDCEVVGTIICGDNYFAENIERAVVEGVELVRSMKPDLFIAGPAYNAGRYGISCGNMAAAVGRELGIPTVTGMYPENPAADLFRKDTYIVKTEILSSTLRKAAPVMCSIGLRLLKGEHIAGAQEEGYIIRDIILNEEQPLNAAERSIEMLMKKMRGEAFKSELLPPAFDVVDPAPPVQDLKTARLALVTDGGLIPESNPDKLKPNGSTTVGCYNWDSLMSDKYFVIHSGYDGTWVMENPYRLLPVDVLREIIEEKKLGYLDPQVYVTCGNCASVAAAKVKGEQIAKGLLDKGITAAILTST</sequence>
<dbReference type="AlphaFoldDB" id="A8RWF1"/>
<dbReference type="HOGENOM" id="CLU_053106_0_0_9"/>
<dbReference type="eggNOG" id="COG1978">
    <property type="taxonomic scope" value="Bacteria"/>
</dbReference>
<dbReference type="EMBL" id="ABCC02000036">
    <property type="protein sequence ID" value="EDP15231.1"/>
    <property type="molecule type" value="Genomic_DNA"/>
</dbReference>
<keyword evidence="2" id="KW-0560">Oxidoreductase</keyword>
<protein>
    <recommendedName>
        <fullName evidence="5">Glycine/betaine/sarcosine/D-proline family reductase selenoprotein B</fullName>
    </recommendedName>
</protein>
<accession>A8RWF1</accession>
<evidence type="ECO:0000256" key="1">
    <source>
        <dbReference type="ARBA" id="ARBA00022933"/>
    </source>
</evidence>
<reference evidence="3 4" key="1">
    <citation type="submission" date="2007-08" db="EMBL/GenBank/DDBJ databases">
        <authorList>
            <person name="Fulton L."/>
            <person name="Clifton S."/>
            <person name="Fulton B."/>
            <person name="Xu J."/>
            <person name="Minx P."/>
            <person name="Pepin K.H."/>
            <person name="Johnson M."/>
            <person name="Thiruvilangam P."/>
            <person name="Bhonagiri V."/>
            <person name="Nash W.E."/>
            <person name="Mardis E.R."/>
            <person name="Wilson R.K."/>
        </authorList>
    </citation>
    <scope>NUCLEOTIDE SEQUENCE [LARGE SCALE GENOMIC DNA]</scope>
    <source>
        <strain evidence="4">ATCC BAA-613 / DSM 15670 / CCUG 46953 / JCM 12243 / WAL 16351</strain>
    </source>
</reference>
<dbReference type="PaxDb" id="411902-CLOBOL_04568"/>
<gene>
    <name evidence="3" type="ORF">CLOBOL_04568</name>
</gene>
<comment type="caution">
    <text evidence="3">The sequence shown here is derived from an EMBL/GenBank/DDBJ whole genome shotgun (WGS) entry which is preliminary data.</text>
</comment>